<keyword evidence="1" id="KW-0805">Transcription regulation</keyword>
<dbReference type="SMART" id="SM00895">
    <property type="entry name" value="FCD"/>
    <property type="match status" value="1"/>
</dbReference>
<dbReference type="SUPFAM" id="SSF48008">
    <property type="entry name" value="GntR ligand-binding domain-like"/>
    <property type="match status" value="1"/>
</dbReference>
<dbReference type="GO" id="GO:0003677">
    <property type="term" value="F:DNA binding"/>
    <property type="evidence" value="ECO:0007669"/>
    <property type="project" value="UniProtKB-KW"/>
</dbReference>
<keyword evidence="6" id="KW-1185">Reference proteome</keyword>
<dbReference type="SUPFAM" id="SSF46785">
    <property type="entry name" value="Winged helix' DNA-binding domain"/>
    <property type="match status" value="1"/>
</dbReference>
<protein>
    <submittedName>
        <fullName evidence="5">GntR family transcriptional regulator</fullName>
    </submittedName>
</protein>
<accession>A0A1Q9W3H9</accession>
<reference evidence="5 6" key="1">
    <citation type="submission" date="2016-10" db="EMBL/GenBank/DDBJ databases">
        <title>Evaluation of Human, Animal and Environmental Mycobacterium chelonae Isolates by Core Genome Phylogenomic Analysis, Targeted Gene Comparison, and Anti-microbial Susceptibility Patterns: A Tale of Mistaken Identities.</title>
        <authorList>
            <person name="Fogelson S.B."/>
            <person name="Camus A.C."/>
            <person name="Lorenz W."/>
            <person name="Vasireddy R."/>
            <person name="Vasireddy S."/>
            <person name="Smith T."/>
            <person name="Brown-Elliott B.A."/>
            <person name="Wallace R.J.Jr."/>
            <person name="Hasan N.A."/>
            <person name="Reischl U."/>
            <person name="Sanchez S."/>
        </authorList>
    </citation>
    <scope>NUCLEOTIDE SEQUENCE [LARGE SCALE GENOMIC DNA]</scope>
    <source>
        <strain evidence="5 6">24999</strain>
    </source>
</reference>
<dbReference type="PANTHER" id="PTHR43537">
    <property type="entry name" value="TRANSCRIPTIONAL REGULATOR, GNTR FAMILY"/>
    <property type="match status" value="1"/>
</dbReference>
<proteinExistence type="predicted"/>
<keyword evidence="2" id="KW-0238">DNA-binding</keyword>
<accession>A0A1S1KEJ3</accession>
<dbReference type="EMBL" id="MLHV01000005">
    <property type="protein sequence ID" value="OHU05720.1"/>
    <property type="molecule type" value="Genomic_DNA"/>
</dbReference>
<dbReference type="InterPro" id="IPR011711">
    <property type="entry name" value="GntR_C"/>
</dbReference>
<dbReference type="InterPro" id="IPR036390">
    <property type="entry name" value="WH_DNA-bd_sf"/>
</dbReference>
<dbReference type="InterPro" id="IPR000524">
    <property type="entry name" value="Tscrpt_reg_HTH_GntR"/>
</dbReference>
<feature type="domain" description="HTH gntR-type" evidence="4">
    <location>
        <begin position="11"/>
        <end position="78"/>
    </location>
</feature>
<dbReference type="RefSeq" id="WP_070186310.1">
    <property type="nucleotide sequence ID" value="NZ_MLCL01000089.1"/>
</dbReference>
<evidence type="ECO:0000256" key="2">
    <source>
        <dbReference type="ARBA" id="ARBA00023125"/>
    </source>
</evidence>
<dbReference type="Proteomes" id="UP000179636">
    <property type="component" value="Unassembled WGS sequence"/>
</dbReference>
<evidence type="ECO:0000259" key="4">
    <source>
        <dbReference type="PROSITE" id="PS50949"/>
    </source>
</evidence>
<dbReference type="PROSITE" id="PS50949">
    <property type="entry name" value="HTH_GNTR"/>
    <property type="match status" value="1"/>
</dbReference>
<dbReference type="CDD" id="cd07377">
    <property type="entry name" value="WHTH_GntR"/>
    <property type="match status" value="1"/>
</dbReference>
<dbReference type="Pfam" id="PF00392">
    <property type="entry name" value="GntR"/>
    <property type="match status" value="1"/>
</dbReference>
<dbReference type="GO" id="GO:0003700">
    <property type="term" value="F:DNA-binding transcription factor activity"/>
    <property type="evidence" value="ECO:0007669"/>
    <property type="project" value="InterPro"/>
</dbReference>
<gene>
    <name evidence="5" type="ORF">BKG61_07575</name>
</gene>
<dbReference type="Pfam" id="PF07729">
    <property type="entry name" value="FCD"/>
    <property type="match status" value="1"/>
</dbReference>
<evidence type="ECO:0000313" key="6">
    <source>
        <dbReference type="Proteomes" id="UP000179636"/>
    </source>
</evidence>
<dbReference type="InterPro" id="IPR008920">
    <property type="entry name" value="TF_FadR/GntR_C"/>
</dbReference>
<dbReference type="PRINTS" id="PR00035">
    <property type="entry name" value="HTHGNTR"/>
</dbReference>
<keyword evidence="3" id="KW-0804">Transcription</keyword>
<dbReference type="InterPro" id="IPR036388">
    <property type="entry name" value="WH-like_DNA-bd_sf"/>
</dbReference>
<dbReference type="PANTHER" id="PTHR43537:SF45">
    <property type="entry name" value="GNTR FAMILY REGULATORY PROTEIN"/>
    <property type="match status" value="1"/>
</dbReference>
<dbReference type="AlphaFoldDB" id="A0A1S1KEJ3"/>
<evidence type="ECO:0000256" key="3">
    <source>
        <dbReference type="ARBA" id="ARBA00023163"/>
    </source>
</evidence>
<dbReference type="STRING" id="1908205.BKG60_26610"/>
<evidence type="ECO:0000256" key="1">
    <source>
        <dbReference type="ARBA" id="ARBA00023015"/>
    </source>
</evidence>
<dbReference type="Gene3D" id="1.20.120.530">
    <property type="entry name" value="GntR ligand-binding domain-like"/>
    <property type="match status" value="1"/>
</dbReference>
<evidence type="ECO:0000313" key="5">
    <source>
        <dbReference type="EMBL" id="OHU05720.1"/>
    </source>
</evidence>
<organism evidence="5 6">
    <name type="scientific">Mycobacterium syngnathidarum</name>
    <dbReference type="NCBI Taxonomy" id="1908205"/>
    <lineage>
        <taxon>Bacteria</taxon>
        <taxon>Bacillati</taxon>
        <taxon>Actinomycetota</taxon>
        <taxon>Actinomycetes</taxon>
        <taxon>Mycobacteriales</taxon>
        <taxon>Mycobacteriaceae</taxon>
        <taxon>Mycobacterium</taxon>
    </lineage>
</organism>
<dbReference type="SMART" id="SM00345">
    <property type="entry name" value="HTH_GNTR"/>
    <property type="match status" value="1"/>
</dbReference>
<dbReference type="OrthoDB" id="5243844at2"/>
<comment type="caution">
    <text evidence="5">The sequence shown here is derived from an EMBL/GenBank/DDBJ whole genome shotgun (WGS) entry which is preliminary data.</text>
</comment>
<name>A0A1S1KEJ3_9MYCO</name>
<dbReference type="Gene3D" id="1.10.10.10">
    <property type="entry name" value="Winged helix-like DNA-binding domain superfamily/Winged helix DNA-binding domain"/>
    <property type="match status" value="1"/>
</dbReference>
<sequence length="218" mass="23939">MTDFITPVEQESTPSIVAEKLRQAIAYGELVPGTQLGEAELARKFGVSRGPLREGMQRLTQEGLLISIRNRGVFVNNMDTGEIRDMYLAREAIERTASRQILQGDYASAGDALLAIVDEMAAAEDLDEASEADMRFHELLVELAGSPRLSRLHQTFLVETRMCVHALADTYGSPTDRVSEHQTLASAIRSGDVALTDKVMLTHMEDAVERLIARLPAG</sequence>